<sequence>MPPAPDVWMMAEEWSETPLELFVTHGYLLVRGHMTNGPRSIVHIEIMELLEISWPVSVVKGNKRLSDGKRLEFNQSTNQDGSISRSEGKRGRFPCNVEIVNCLNVPLGNRNKCDTNFEAMFSYEILSTDLAL</sequence>
<organism evidence="1 2">
    <name type="scientific">Allacma fusca</name>
    <dbReference type="NCBI Taxonomy" id="39272"/>
    <lineage>
        <taxon>Eukaryota</taxon>
        <taxon>Metazoa</taxon>
        <taxon>Ecdysozoa</taxon>
        <taxon>Arthropoda</taxon>
        <taxon>Hexapoda</taxon>
        <taxon>Collembola</taxon>
        <taxon>Symphypleona</taxon>
        <taxon>Sminthuridae</taxon>
        <taxon>Allacma</taxon>
    </lineage>
</organism>
<dbReference type="AlphaFoldDB" id="A0A8J2J9N5"/>
<keyword evidence="2" id="KW-1185">Reference proteome</keyword>
<feature type="non-terminal residue" evidence="1">
    <location>
        <position position="1"/>
    </location>
</feature>
<reference evidence="1" key="1">
    <citation type="submission" date="2021-06" db="EMBL/GenBank/DDBJ databases">
        <authorList>
            <person name="Hodson N. C."/>
            <person name="Mongue J. A."/>
            <person name="Jaron S. K."/>
        </authorList>
    </citation>
    <scope>NUCLEOTIDE SEQUENCE</scope>
</reference>
<evidence type="ECO:0000313" key="1">
    <source>
        <dbReference type="EMBL" id="CAG7701401.1"/>
    </source>
</evidence>
<gene>
    <name evidence="1" type="ORF">AFUS01_LOCUS4326</name>
</gene>
<dbReference type="EMBL" id="CAJVCH010026914">
    <property type="protein sequence ID" value="CAG7701401.1"/>
    <property type="molecule type" value="Genomic_DNA"/>
</dbReference>
<name>A0A8J2J9N5_9HEXA</name>
<dbReference type="Proteomes" id="UP000708208">
    <property type="component" value="Unassembled WGS sequence"/>
</dbReference>
<protein>
    <submittedName>
        <fullName evidence="1">Uncharacterized protein</fullName>
    </submittedName>
</protein>
<comment type="caution">
    <text evidence="1">The sequence shown here is derived from an EMBL/GenBank/DDBJ whole genome shotgun (WGS) entry which is preliminary data.</text>
</comment>
<evidence type="ECO:0000313" key="2">
    <source>
        <dbReference type="Proteomes" id="UP000708208"/>
    </source>
</evidence>
<proteinExistence type="predicted"/>
<accession>A0A8J2J9N5</accession>